<comment type="subcellular location">
    <subcellularLocation>
        <location evidence="1">Membrane</location>
        <topology evidence="1">Multi-pass membrane protein</topology>
    </subcellularLocation>
</comment>
<evidence type="ECO:0000256" key="6">
    <source>
        <dbReference type="ARBA" id="ARBA00022989"/>
    </source>
</evidence>
<dbReference type="InterPro" id="IPR004761">
    <property type="entry name" value="Spore_GerAB"/>
</dbReference>
<comment type="similarity">
    <text evidence="2">Belongs to the amino acid-polyamine-organocation (APC) superfamily. Spore germination protein (SGP) (TC 2.A.3.9) family.</text>
</comment>
<keyword evidence="9" id="KW-0614">Plasmid</keyword>
<evidence type="ECO:0000256" key="1">
    <source>
        <dbReference type="ARBA" id="ARBA00004141"/>
    </source>
</evidence>
<reference evidence="9" key="1">
    <citation type="submission" date="2022-08" db="EMBL/GenBank/DDBJ databases">
        <title>Alicyclobacillus dauci DSM2870, complete genome.</title>
        <authorList>
            <person name="Wang Q."/>
            <person name="Cai R."/>
            <person name="Wang Z."/>
        </authorList>
    </citation>
    <scope>NUCLEOTIDE SEQUENCE</scope>
    <source>
        <strain evidence="9">DSM 28700</strain>
        <plasmid evidence="9">unnamed1</plasmid>
    </source>
</reference>
<feature type="transmembrane region" description="Helical" evidence="8">
    <location>
        <begin position="119"/>
        <end position="140"/>
    </location>
</feature>
<evidence type="ECO:0000313" key="10">
    <source>
        <dbReference type="Proteomes" id="UP001164803"/>
    </source>
</evidence>
<evidence type="ECO:0000256" key="8">
    <source>
        <dbReference type="SAM" id="Phobius"/>
    </source>
</evidence>
<dbReference type="PANTHER" id="PTHR34975">
    <property type="entry name" value="SPORE GERMINATION PROTEIN A2"/>
    <property type="match status" value="1"/>
</dbReference>
<geneLocation type="plasmid" evidence="9 10">
    <name>unnamed1</name>
</geneLocation>
<keyword evidence="10" id="KW-1185">Reference proteome</keyword>
<keyword evidence="7 8" id="KW-0472">Membrane</keyword>
<sequence length="189" mass="20724">MGTLVFVAMFSELVVFSTISEHAAAPSQLPKQSVILVTILFVMFLSPVTGPVMVFGEELAKNLAFPTYTEIQYIRISNVIERLDIIGVLLWTIGSFFRIAMFTFAAVKGISKLLNAKRINTYTIPVTLLTAGMSLSLMQASREEVYHFLGSIYIYVAPAIGLGLPLLTGLVAWIRKKFGIQAGNLESAN</sequence>
<evidence type="ECO:0000256" key="2">
    <source>
        <dbReference type="ARBA" id="ARBA00007998"/>
    </source>
</evidence>
<evidence type="ECO:0000313" key="9">
    <source>
        <dbReference type="EMBL" id="WAH39342.1"/>
    </source>
</evidence>
<dbReference type="Pfam" id="PF03845">
    <property type="entry name" value="Spore_permease"/>
    <property type="match status" value="1"/>
</dbReference>
<dbReference type="PANTHER" id="PTHR34975:SF2">
    <property type="entry name" value="SPORE GERMINATION PROTEIN A2"/>
    <property type="match status" value="1"/>
</dbReference>
<accession>A0ABY6Z8Z6</accession>
<name>A0ABY6Z8Z6_9BACL</name>
<keyword evidence="4" id="KW-0309">Germination</keyword>
<organism evidence="9 10">
    <name type="scientific">Alicyclobacillus dauci</name>
    <dbReference type="NCBI Taxonomy" id="1475485"/>
    <lineage>
        <taxon>Bacteria</taxon>
        <taxon>Bacillati</taxon>
        <taxon>Bacillota</taxon>
        <taxon>Bacilli</taxon>
        <taxon>Bacillales</taxon>
        <taxon>Alicyclobacillaceae</taxon>
        <taxon>Alicyclobacillus</taxon>
    </lineage>
</organism>
<dbReference type="Proteomes" id="UP001164803">
    <property type="component" value="Plasmid unnamed1"/>
</dbReference>
<proteinExistence type="inferred from homology"/>
<evidence type="ECO:0000256" key="5">
    <source>
        <dbReference type="ARBA" id="ARBA00022692"/>
    </source>
</evidence>
<feature type="transmembrane region" description="Helical" evidence="8">
    <location>
        <begin position="152"/>
        <end position="174"/>
    </location>
</feature>
<keyword evidence="6 8" id="KW-1133">Transmembrane helix</keyword>
<evidence type="ECO:0000256" key="4">
    <source>
        <dbReference type="ARBA" id="ARBA00022544"/>
    </source>
</evidence>
<dbReference type="RefSeq" id="WP_268047060.1">
    <property type="nucleotide sequence ID" value="NZ_CP104065.1"/>
</dbReference>
<keyword evidence="3" id="KW-0813">Transport</keyword>
<protein>
    <submittedName>
        <fullName evidence="9">GerAB/ArcD/ProY family transporter</fullName>
    </submittedName>
</protein>
<keyword evidence="5 8" id="KW-0812">Transmembrane</keyword>
<evidence type="ECO:0000256" key="3">
    <source>
        <dbReference type="ARBA" id="ARBA00022448"/>
    </source>
</evidence>
<gene>
    <name evidence="9" type="ORF">NZD86_23535</name>
</gene>
<evidence type="ECO:0000256" key="7">
    <source>
        <dbReference type="ARBA" id="ARBA00023136"/>
    </source>
</evidence>
<feature type="transmembrane region" description="Helical" evidence="8">
    <location>
        <begin position="85"/>
        <end position="107"/>
    </location>
</feature>
<feature type="transmembrane region" description="Helical" evidence="8">
    <location>
        <begin position="34"/>
        <end position="56"/>
    </location>
</feature>
<dbReference type="EMBL" id="CP104065">
    <property type="protein sequence ID" value="WAH39342.1"/>
    <property type="molecule type" value="Genomic_DNA"/>
</dbReference>